<dbReference type="EMBL" id="CBTN010000017">
    <property type="protein sequence ID" value="CDH53529.1"/>
    <property type="molecule type" value="Genomic_DNA"/>
</dbReference>
<feature type="transmembrane region" description="Helical" evidence="8">
    <location>
        <begin position="214"/>
        <end position="239"/>
    </location>
</feature>
<evidence type="ECO:0000256" key="1">
    <source>
        <dbReference type="ARBA" id="ARBA00004141"/>
    </source>
</evidence>
<dbReference type="AlphaFoldDB" id="A0A068RU68"/>
<keyword evidence="4" id="KW-0808">Transferase</keyword>
<dbReference type="PANTHER" id="PTHR31595:SF57">
    <property type="entry name" value="OS04G0481900 PROTEIN"/>
    <property type="match status" value="1"/>
</dbReference>
<dbReference type="GO" id="GO:0016020">
    <property type="term" value="C:membrane"/>
    <property type="evidence" value="ECO:0007669"/>
    <property type="project" value="UniProtKB-SubCell"/>
</dbReference>
<feature type="transmembrane region" description="Helical" evidence="8">
    <location>
        <begin position="177"/>
        <end position="202"/>
    </location>
</feature>
<dbReference type="InterPro" id="IPR044851">
    <property type="entry name" value="Wax_synthase"/>
</dbReference>
<evidence type="ECO:0000313" key="10">
    <source>
        <dbReference type="EMBL" id="CDH53529.1"/>
    </source>
</evidence>
<proteinExistence type="inferred from homology"/>
<reference evidence="10" key="1">
    <citation type="submission" date="2013-08" db="EMBL/GenBank/DDBJ databases">
        <title>Gene expansion shapes genome architecture in the human pathogen Lichtheimia corymbifera: an evolutionary genomics analysis in the ancient terrestrial Mucorales (Mucoromycotina).</title>
        <authorList>
            <person name="Schwartze V.U."/>
            <person name="Winter S."/>
            <person name="Shelest E."/>
            <person name="Marcet-Houben M."/>
            <person name="Horn F."/>
            <person name="Wehner S."/>
            <person name="Hoffmann K."/>
            <person name="Riege K."/>
            <person name="Sammeth M."/>
            <person name="Nowrousian M."/>
            <person name="Valiante V."/>
            <person name="Linde J."/>
            <person name="Jacobsen I.D."/>
            <person name="Marz M."/>
            <person name="Brakhage A.A."/>
            <person name="Gabaldon T."/>
            <person name="Bocker S."/>
            <person name="Voigt K."/>
        </authorList>
    </citation>
    <scope>NUCLEOTIDE SEQUENCE [LARGE SCALE GENOMIC DNA]</scope>
    <source>
        <strain evidence="10">FSU 9682</strain>
    </source>
</reference>
<sequence length="448" mass="50934">MLSKGPRLSYGQVAYSRNAQLRTKTVLLALLDISPAMDWEVVTTALHSGEDRIKLPTFIYLCIVGIVCLAQWGIAITDRLSTGIKQLLSVPTMIACLLLPVMVAGQNTALNTVLEIQAFNTVLRCLEPIYVAPMLYGIPARLDAKELSVQMWSGLRNTTPNNQAADASNPTPRVSRYYLLVPIMGTMILSNVVASWFATFSGEDVVAMQRNNEYGLFFAFFVFAVIYLTLVINTFGYILQLTYLVIHGEHDYQPNEWQPLMNHPVLASSLNELWSTRWHQVFRSIWLVIPFRPVRTLVNRIYGIRDKKKNDGATTTSRVAIAAATISVFFVSGLMHEYIALCESGMDGYGRHLMGQECLFFTLHGVLCIVEQGVWRWFKKTSHRQWTRKLLGHVWVMAIGFLTFPWFVNAFAYWEVWHANPFNTLTPFLLEHVWREYPLLHSVCGSLL</sequence>
<gene>
    <name evidence="10" type="ORF">LCOR_04869.1</name>
</gene>
<feature type="domain" description="Wax synthase" evidence="9">
    <location>
        <begin position="257"/>
        <end position="345"/>
    </location>
</feature>
<evidence type="ECO:0000256" key="5">
    <source>
        <dbReference type="ARBA" id="ARBA00022692"/>
    </source>
</evidence>
<feature type="transmembrane region" description="Helical" evidence="8">
    <location>
        <begin position="390"/>
        <end position="414"/>
    </location>
</feature>
<evidence type="ECO:0000313" key="11">
    <source>
        <dbReference type="Proteomes" id="UP000027586"/>
    </source>
</evidence>
<keyword evidence="7 8" id="KW-0472">Membrane</keyword>
<dbReference type="GO" id="GO:0008374">
    <property type="term" value="F:O-acyltransferase activity"/>
    <property type="evidence" value="ECO:0007669"/>
    <property type="project" value="InterPro"/>
</dbReference>
<dbReference type="OrthoDB" id="1077582at2759"/>
<feature type="transmembrane region" description="Helical" evidence="8">
    <location>
        <begin position="359"/>
        <end position="378"/>
    </location>
</feature>
<comment type="similarity">
    <text evidence="3">Belongs to the wax synthase family.</text>
</comment>
<evidence type="ECO:0000256" key="8">
    <source>
        <dbReference type="SAM" id="Phobius"/>
    </source>
</evidence>
<dbReference type="STRING" id="1263082.A0A068RU68"/>
<keyword evidence="6 8" id="KW-1133">Transmembrane helix</keyword>
<dbReference type="InterPro" id="IPR032805">
    <property type="entry name" value="Wax_synthase_dom"/>
</dbReference>
<protein>
    <recommendedName>
        <fullName evidence="9">Wax synthase domain-containing protein</fullName>
    </recommendedName>
</protein>
<evidence type="ECO:0000256" key="4">
    <source>
        <dbReference type="ARBA" id="ARBA00022679"/>
    </source>
</evidence>
<evidence type="ECO:0000256" key="3">
    <source>
        <dbReference type="ARBA" id="ARBA00007282"/>
    </source>
</evidence>
<feature type="transmembrane region" description="Helical" evidence="8">
    <location>
        <begin position="87"/>
        <end position="105"/>
    </location>
</feature>
<comment type="caution">
    <text evidence="10">The sequence shown here is derived from an EMBL/GenBank/DDBJ whole genome shotgun (WGS) entry which is preliminary data.</text>
</comment>
<evidence type="ECO:0000256" key="2">
    <source>
        <dbReference type="ARBA" id="ARBA00005179"/>
    </source>
</evidence>
<keyword evidence="11" id="KW-1185">Reference proteome</keyword>
<dbReference type="VEuPathDB" id="FungiDB:LCOR_04869.1"/>
<dbReference type="Pfam" id="PF13813">
    <property type="entry name" value="MBOAT_2"/>
    <property type="match status" value="1"/>
</dbReference>
<dbReference type="PANTHER" id="PTHR31595">
    <property type="entry name" value="LONG-CHAIN-ALCOHOL O-FATTY-ACYLTRANSFERASE 3-RELATED"/>
    <property type="match status" value="1"/>
</dbReference>
<comment type="subcellular location">
    <subcellularLocation>
        <location evidence="1">Membrane</location>
        <topology evidence="1">Multi-pass membrane protein</topology>
    </subcellularLocation>
</comment>
<keyword evidence="5 8" id="KW-0812">Transmembrane</keyword>
<accession>A0A068RU68</accession>
<dbReference type="Proteomes" id="UP000027586">
    <property type="component" value="Unassembled WGS sequence"/>
</dbReference>
<evidence type="ECO:0000259" key="9">
    <source>
        <dbReference type="Pfam" id="PF13813"/>
    </source>
</evidence>
<comment type="pathway">
    <text evidence="2">Secondary metabolite biosynthesis.</text>
</comment>
<feature type="transmembrane region" description="Helical" evidence="8">
    <location>
        <begin position="319"/>
        <end position="339"/>
    </location>
</feature>
<name>A0A068RU68_9FUNG</name>
<feature type="transmembrane region" description="Helical" evidence="8">
    <location>
        <begin position="57"/>
        <end position="75"/>
    </location>
</feature>
<organism evidence="10 11">
    <name type="scientific">Lichtheimia corymbifera JMRC:FSU:9682</name>
    <dbReference type="NCBI Taxonomy" id="1263082"/>
    <lineage>
        <taxon>Eukaryota</taxon>
        <taxon>Fungi</taxon>
        <taxon>Fungi incertae sedis</taxon>
        <taxon>Mucoromycota</taxon>
        <taxon>Mucoromycotina</taxon>
        <taxon>Mucoromycetes</taxon>
        <taxon>Mucorales</taxon>
        <taxon>Lichtheimiaceae</taxon>
        <taxon>Lichtheimia</taxon>
    </lineage>
</organism>
<evidence type="ECO:0000256" key="7">
    <source>
        <dbReference type="ARBA" id="ARBA00023136"/>
    </source>
</evidence>
<evidence type="ECO:0000256" key="6">
    <source>
        <dbReference type="ARBA" id="ARBA00022989"/>
    </source>
</evidence>
<dbReference type="GO" id="GO:0006629">
    <property type="term" value="P:lipid metabolic process"/>
    <property type="evidence" value="ECO:0007669"/>
    <property type="project" value="InterPro"/>
</dbReference>